<sequence>MPPCPSRRINRYGPIRSSSTSVGVEGCPPVPDMASTVRRDQPNRCPATESFRYDLGRNRPKARSVPSCSHPKERQGDRPMTHYAIANLTNVRMGAGIVEYLQTIDATLATDVLS</sequence>
<comment type="caution">
    <text evidence="2">The sequence shown here is derived from an EMBL/GenBank/DDBJ whole genome shotgun (WGS) entry which is preliminary data.</text>
</comment>
<feature type="compositionally biased region" description="Basic and acidic residues" evidence="1">
    <location>
        <begin position="70"/>
        <end position="80"/>
    </location>
</feature>
<reference evidence="2 3" key="1">
    <citation type="journal article" date="2019" name="Int. J. Syst. Evol. Microbiol.">
        <title>The Global Catalogue of Microorganisms (GCM) 10K type strain sequencing project: providing services to taxonomists for standard genome sequencing and annotation.</title>
        <authorList>
            <consortium name="The Broad Institute Genomics Platform"/>
            <consortium name="The Broad Institute Genome Sequencing Center for Infectious Disease"/>
            <person name="Wu L."/>
            <person name="Ma J."/>
        </authorList>
    </citation>
    <scope>NUCLEOTIDE SEQUENCE [LARGE SCALE GENOMIC DNA]</scope>
    <source>
        <strain evidence="2 3">JCM 10977</strain>
    </source>
</reference>
<keyword evidence="3" id="KW-1185">Reference proteome</keyword>
<organism evidence="2 3">
    <name type="scientific">Kribbella koreensis</name>
    <dbReference type="NCBI Taxonomy" id="57909"/>
    <lineage>
        <taxon>Bacteria</taxon>
        <taxon>Bacillati</taxon>
        <taxon>Actinomycetota</taxon>
        <taxon>Actinomycetes</taxon>
        <taxon>Propionibacteriales</taxon>
        <taxon>Kribbellaceae</taxon>
        <taxon>Kribbella</taxon>
    </lineage>
</organism>
<evidence type="ECO:0000256" key="1">
    <source>
        <dbReference type="SAM" id="MobiDB-lite"/>
    </source>
</evidence>
<evidence type="ECO:0000313" key="3">
    <source>
        <dbReference type="Proteomes" id="UP001500542"/>
    </source>
</evidence>
<protein>
    <submittedName>
        <fullName evidence="2">Uncharacterized protein</fullName>
    </submittedName>
</protein>
<dbReference type="Proteomes" id="UP001500542">
    <property type="component" value="Unassembled WGS sequence"/>
</dbReference>
<name>A0ABN1R0I4_9ACTN</name>
<feature type="region of interest" description="Disordered" evidence="1">
    <location>
        <begin position="1"/>
        <end position="80"/>
    </location>
</feature>
<gene>
    <name evidence="2" type="ORF">GCM10009554_49700</name>
</gene>
<dbReference type="EMBL" id="BAAAHK010000013">
    <property type="protein sequence ID" value="GAA0950172.1"/>
    <property type="molecule type" value="Genomic_DNA"/>
</dbReference>
<accession>A0ABN1R0I4</accession>
<proteinExistence type="predicted"/>
<evidence type="ECO:0000313" key="2">
    <source>
        <dbReference type="EMBL" id="GAA0950172.1"/>
    </source>
</evidence>